<keyword evidence="2" id="KW-0808">Transferase</keyword>
<evidence type="ECO:0000313" key="2">
    <source>
        <dbReference type="EMBL" id="RSU15151.1"/>
    </source>
</evidence>
<dbReference type="Pfam" id="PF00480">
    <property type="entry name" value="ROK"/>
    <property type="match status" value="1"/>
</dbReference>
<dbReference type="RefSeq" id="WP_126806790.1">
    <property type="nucleotide sequence ID" value="NZ_NGKA01000002.1"/>
</dbReference>
<comment type="similarity">
    <text evidence="1">Belongs to the ROK (NagC/XylR) family.</text>
</comment>
<sequence>MYIGFDIGGTSIKYGVLNEQGEIIEKAMISTNHEKESLLQDLANITKKYQQQYPDIKGIGVSAPGIIQKDGFMTTAGAIRPLYETNLKEEIEQRTGLPTAVENDANAAAIAEKWLGAAQGIDNYLCMVLGTGVGGGIVINGEVYRGAHGMAGEFGYMMINELPTAGNIEHSSLNLRGAVVGGLSRLYNAARKKEHPETEETLGAKEIFQRAEDGEPLAGQILARYYEELASGLLSLLSAFDPEVILIGGGISANEVFMTGLQEKTLELAKRHGSISFLLGKTIGEIKQAKLKNDAGMIGAVYLVKQLVD</sequence>
<keyword evidence="3" id="KW-1185">Reference proteome</keyword>
<reference evidence="2 3" key="1">
    <citation type="submission" date="2017-05" db="EMBL/GenBank/DDBJ databases">
        <title>Vagococcus spp. assemblies.</title>
        <authorList>
            <person name="Gulvik C.A."/>
        </authorList>
    </citation>
    <scope>NUCLEOTIDE SEQUENCE [LARGE SCALE GENOMIC DNA]</scope>
    <source>
        <strain evidence="2 3">CCUG 51432</strain>
    </source>
</reference>
<dbReference type="CDD" id="cd24152">
    <property type="entry name" value="ASKHA_NBD_ROK-like"/>
    <property type="match status" value="1"/>
</dbReference>
<dbReference type="EMBL" id="NGKA01000002">
    <property type="protein sequence ID" value="RSU15151.1"/>
    <property type="molecule type" value="Genomic_DNA"/>
</dbReference>
<dbReference type="SUPFAM" id="SSF53067">
    <property type="entry name" value="Actin-like ATPase domain"/>
    <property type="match status" value="1"/>
</dbReference>
<organism evidence="2 3">
    <name type="scientific">Vagococcus elongatus</name>
    <dbReference type="NCBI Taxonomy" id="180344"/>
    <lineage>
        <taxon>Bacteria</taxon>
        <taxon>Bacillati</taxon>
        <taxon>Bacillota</taxon>
        <taxon>Bacilli</taxon>
        <taxon>Lactobacillales</taxon>
        <taxon>Enterococcaceae</taxon>
        <taxon>Vagococcus</taxon>
    </lineage>
</organism>
<evidence type="ECO:0000313" key="3">
    <source>
        <dbReference type="Proteomes" id="UP000287605"/>
    </source>
</evidence>
<dbReference type="InterPro" id="IPR043129">
    <property type="entry name" value="ATPase_NBD"/>
</dbReference>
<dbReference type="Gene3D" id="3.30.420.40">
    <property type="match status" value="2"/>
</dbReference>
<proteinExistence type="inferred from homology"/>
<dbReference type="GO" id="GO:0016301">
    <property type="term" value="F:kinase activity"/>
    <property type="evidence" value="ECO:0007669"/>
    <property type="project" value="UniProtKB-KW"/>
</dbReference>
<keyword evidence="2" id="KW-0418">Kinase</keyword>
<name>A0A430B4H4_9ENTE</name>
<evidence type="ECO:0000256" key="1">
    <source>
        <dbReference type="ARBA" id="ARBA00006479"/>
    </source>
</evidence>
<protein>
    <submittedName>
        <fullName evidence="2">Sugar kinase</fullName>
    </submittedName>
</protein>
<accession>A0A430B4H4</accession>
<comment type="caution">
    <text evidence="2">The sequence shown here is derived from an EMBL/GenBank/DDBJ whole genome shotgun (WGS) entry which is preliminary data.</text>
</comment>
<dbReference type="InterPro" id="IPR000600">
    <property type="entry name" value="ROK"/>
</dbReference>
<dbReference type="Proteomes" id="UP000287605">
    <property type="component" value="Unassembled WGS sequence"/>
</dbReference>
<gene>
    <name evidence="2" type="ORF">CBF29_02120</name>
</gene>
<dbReference type="PANTHER" id="PTHR18964">
    <property type="entry name" value="ROK (REPRESSOR, ORF, KINASE) FAMILY"/>
    <property type="match status" value="1"/>
</dbReference>
<dbReference type="PANTHER" id="PTHR18964:SF149">
    <property type="entry name" value="BIFUNCTIONAL UDP-N-ACETYLGLUCOSAMINE 2-EPIMERASE_N-ACETYLMANNOSAMINE KINASE"/>
    <property type="match status" value="1"/>
</dbReference>
<dbReference type="AlphaFoldDB" id="A0A430B4H4"/>
<dbReference type="OrthoDB" id="9795247at2"/>